<evidence type="ECO:0000256" key="2">
    <source>
        <dbReference type="SAM" id="SignalP"/>
    </source>
</evidence>
<feature type="region of interest" description="Disordered" evidence="1">
    <location>
        <begin position="375"/>
        <end position="416"/>
    </location>
</feature>
<dbReference type="EMBL" id="SJPX01000005">
    <property type="protein sequence ID" value="TWU47739.1"/>
    <property type="molecule type" value="Genomic_DNA"/>
</dbReference>
<feature type="chain" id="PRO_5023138514" description="Secreted protein" evidence="2">
    <location>
        <begin position="25"/>
        <end position="416"/>
    </location>
</feature>
<protein>
    <recommendedName>
        <fullName evidence="5">Secreted protein</fullName>
    </recommendedName>
</protein>
<evidence type="ECO:0008006" key="5">
    <source>
        <dbReference type="Google" id="ProtNLM"/>
    </source>
</evidence>
<keyword evidence="2" id="KW-0732">Signal</keyword>
<keyword evidence="4" id="KW-1185">Reference proteome</keyword>
<reference evidence="3 4" key="1">
    <citation type="submission" date="2019-02" db="EMBL/GenBank/DDBJ databases">
        <title>Deep-cultivation of Planctomycetes and their phenomic and genomic characterization uncovers novel biology.</title>
        <authorList>
            <person name="Wiegand S."/>
            <person name="Jogler M."/>
            <person name="Boedeker C."/>
            <person name="Pinto D."/>
            <person name="Vollmers J."/>
            <person name="Rivas-Marin E."/>
            <person name="Kohn T."/>
            <person name="Peeters S.H."/>
            <person name="Heuer A."/>
            <person name="Rast P."/>
            <person name="Oberbeckmann S."/>
            <person name="Bunk B."/>
            <person name="Jeske O."/>
            <person name="Meyerdierks A."/>
            <person name="Storesund J.E."/>
            <person name="Kallscheuer N."/>
            <person name="Luecker S."/>
            <person name="Lage O.M."/>
            <person name="Pohl T."/>
            <person name="Merkel B.J."/>
            <person name="Hornburger P."/>
            <person name="Mueller R.-W."/>
            <person name="Bruemmer F."/>
            <person name="Labrenz M."/>
            <person name="Spormann A.M."/>
            <person name="Op Den Camp H."/>
            <person name="Overmann J."/>
            <person name="Amann R."/>
            <person name="Jetten M.S.M."/>
            <person name="Mascher T."/>
            <person name="Medema M.H."/>
            <person name="Devos D.P."/>
            <person name="Kaster A.-K."/>
            <person name="Ovreas L."/>
            <person name="Rohde M."/>
            <person name="Galperin M.Y."/>
            <person name="Jogler C."/>
        </authorList>
    </citation>
    <scope>NUCLEOTIDE SEQUENCE [LARGE SCALE GENOMIC DNA]</scope>
    <source>
        <strain evidence="3 4">Poly59</strain>
    </source>
</reference>
<gene>
    <name evidence="3" type="ORF">Poly59_45800</name>
</gene>
<dbReference type="OrthoDB" id="292243at2"/>
<evidence type="ECO:0000313" key="4">
    <source>
        <dbReference type="Proteomes" id="UP000317977"/>
    </source>
</evidence>
<sequence precursor="true">MIHQICRRLRRVALAALLTATASAASNDHADAGVFTFAHDFGDPGEIGQVEDLVQVPALIETAKSVVLSSQASVPIQSLASQSLASQSLASQQPIEEEEELCGWADSDDMHVGVATHDSCPMPPRSEVAASRHTPSPAITTSALAATAIAATGVQVQQFVEPFAMVEPYLEDSLASVERLQSWYSGLVAKAEAQAQAQQARERDAAVRSAIAEIARAEPIDVKGFEPPAINSTAVASIEVTRLDPLVGGSAFIATIEEEYMAYDWSKRDMKLWSALPTVTRPFCIRSQSDLTVNAMMEKAFQDESARTSLASTIKSSPECLLGEVTDRVDSLVSAWSIQQLAKPTSIGKAIAVAFTSTKQATQATIQAIALRLPKTDEGPSETGNKLLARAGLDAPSEEPADESIATAPESAKPLR</sequence>
<evidence type="ECO:0000313" key="3">
    <source>
        <dbReference type="EMBL" id="TWU47739.1"/>
    </source>
</evidence>
<dbReference type="Proteomes" id="UP000317977">
    <property type="component" value="Unassembled WGS sequence"/>
</dbReference>
<feature type="signal peptide" evidence="2">
    <location>
        <begin position="1"/>
        <end position="24"/>
    </location>
</feature>
<organism evidence="3 4">
    <name type="scientific">Rubripirellula reticaptiva</name>
    <dbReference type="NCBI Taxonomy" id="2528013"/>
    <lineage>
        <taxon>Bacteria</taxon>
        <taxon>Pseudomonadati</taxon>
        <taxon>Planctomycetota</taxon>
        <taxon>Planctomycetia</taxon>
        <taxon>Pirellulales</taxon>
        <taxon>Pirellulaceae</taxon>
        <taxon>Rubripirellula</taxon>
    </lineage>
</organism>
<evidence type="ECO:0000256" key="1">
    <source>
        <dbReference type="SAM" id="MobiDB-lite"/>
    </source>
</evidence>
<dbReference type="AlphaFoldDB" id="A0A5C6EKB8"/>
<name>A0A5C6EKB8_9BACT</name>
<proteinExistence type="predicted"/>
<comment type="caution">
    <text evidence="3">The sequence shown here is derived from an EMBL/GenBank/DDBJ whole genome shotgun (WGS) entry which is preliminary data.</text>
</comment>
<dbReference type="RefSeq" id="WP_146536209.1">
    <property type="nucleotide sequence ID" value="NZ_SJPX01000005.1"/>
</dbReference>
<accession>A0A5C6EKB8</accession>